<dbReference type="InterPro" id="IPR003772">
    <property type="entry name" value="YceD"/>
</dbReference>
<name>A0A7X3IHK1_9BACL</name>
<dbReference type="EMBL" id="WUBI01000001">
    <property type="protein sequence ID" value="MWV43601.1"/>
    <property type="molecule type" value="Genomic_DNA"/>
</dbReference>
<dbReference type="PANTHER" id="PTHR34374">
    <property type="entry name" value="LARGE RIBOSOMAL RNA SUBUNIT ACCUMULATION PROTEIN YCED HOMOLOG 1, CHLOROPLASTIC"/>
    <property type="match status" value="1"/>
</dbReference>
<accession>A0A7X3IHK1</accession>
<organism evidence="1 2">
    <name type="scientific">Paenibacillus dendrobii</name>
    <dbReference type="NCBI Taxonomy" id="2691084"/>
    <lineage>
        <taxon>Bacteria</taxon>
        <taxon>Bacillati</taxon>
        <taxon>Bacillota</taxon>
        <taxon>Bacilli</taxon>
        <taxon>Bacillales</taxon>
        <taxon>Paenibacillaceae</taxon>
        <taxon>Paenibacillus</taxon>
    </lineage>
</organism>
<dbReference type="AlphaFoldDB" id="A0A7X3IHK1"/>
<dbReference type="PANTHER" id="PTHR34374:SF1">
    <property type="entry name" value="LARGE RIBOSOMAL RNA SUBUNIT ACCUMULATION PROTEIN YCED HOMOLOG 1, CHLOROPLASTIC"/>
    <property type="match status" value="1"/>
</dbReference>
<comment type="caution">
    <text evidence="1">The sequence shown here is derived from an EMBL/GenBank/DDBJ whole genome shotgun (WGS) entry which is preliminary data.</text>
</comment>
<dbReference type="Proteomes" id="UP000460318">
    <property type="component" value="Unassembled WGS sequence"/>
</dbReference>
<keyword evidence="2" id="KW-1185">Reference proteome</keyword>
<reference evidence="1 2" key="1">
    <citation type="submission" date="2019-12" db="EMBL/GenBank/DDBJ databases">
        <title>Paenibacillus sp. nov., an endophytic bacterium isolated from the stem of Dendrobium.</title>
        <authorList>
            <person name="Zhao R."/>
        </authorList>
    </citation>
    <scope>NUCLEOTIDE SEQUENCE [LARGE SCALE GENOMIC DNA]</scope>
    <source>
        <strain evidence="1 2">HJL G12</strain>
    </source>
</reference>
<sequence>MHFQFRKMAASSEPLQVRQQVDVSRFVEGLGDIKVPQPLLAELKATYVGQDTVDVQGKLSVELDMSCSRCLKPVHQHLNIPFHEQFKFVKPSEESEDEDDDTNYVNDENVDLVPYVEESFVLHIPMTVVCKETCKGLCPNCGTDLNEGTCDCDTEVVDPRLAALKDFFK</sequence>
<evidence type="ECO:0000313" key="1">
    <source>
        <dbReference type="EMBL" id="MWV43601.1"/>
    </source>
</evidence>
<dbReference type="RefSeq" id="WP_160497085.1">
    <property type="nucleotide sequence ID" value="NZ_WUBI01000001.1"/>
</dbReference>
<proteinExistence type="predicted"/>
<gene>
    <name evidence="1" type="ORF">GRF59_08125</name>
</gene>
<dbReference type="Pfam" id="PF02620">
    <property type="entry name" value="YceD"/>
    <property type="match status" value="1"/>
</dbReference>
<evidence type="ECO:0000313" key="2">
    <source>
        <dbReference type="Proteomes" id="UP000460318"/>
    </source>
</evidence>
<protein>
    <submittedName>
        <fullName evidence="1">DUF177 domain-containing protein</fullName>
    </submittedName>
</protein>